<dbReference type="Proteomes" id="UP000015106">
    <property type="component" value="Chromosome 1"/>
</dbReference>
<evidence type="ECO:0000313" key="1">
    <source>
        <dbReference type="EnsemblPlants" id="TuG1812G0100004411.01.T01"/>
    </source>
</evidence>
<reference evidence="1" key="3">
    <citation type="submission" date="2022-06" db="UniProtKB">
        <authorList>
            <consortium name="EnsemblPlants"/>
        </authorList>
    </citation>
    <scope>IDENTIFICATION</scope>
</reference>
<accession>A0A8R7K4K1</accession>
<evidence type="ECO:0000313" key="2">
    <source>
        <dbReference type="Proteomes" id="UP000015106"/>
    </source>
</evidence>
<name>A0A8R7K4K1_TRIUA</name>
<reference evidence="1" key="2">
    <citation type="submission" date="2018-03" db="EMBL/GenBank/DDBJ databases">
        <title>The Triticum urartu genome reveals the dynamic nature of wheat genome evolution.</title>
        <authorList>
            <person name="Ling H."/>
            <person name="Ma B."/>
            <person name="Shi X."/>
            <person name="Liu H."/>
            <person name="Dong L."/>
            <person name="Sun H."/>
            <person name="Cao Y."/>
            <person name="Gao Q."/>
            <person name="Zheng S."/>
            <person name="Li Y."/>
            <person name="Yu Y."/>
            <person name="Du H."/>
            <person name="Qi M."/>
            <person name="Li Y."/>
            <person name="Yu H."/>
            <person name="Cui Y."/>
            <person name="Wang N."/>
            <person name="Chen C."/>
            <person name="Wu H."/>
            <person name="Zhao Y."/>
            <person name="Zhang J."/>
            <person name="Li Y."/>
            <person name="Zhou W."/>
            <person name="Zhang B."/>
            <person name="Hu W."/>
            <person name="Eijk M."/>
            <person name="Tang J."/>
            <person name="Witsenboer H."/>
            <person name="Zhao S."/>
            <person name="Li Z."/>
            <person name="Zhang A."/>
            <person name="Wang D."/>
            <person name="Liang C."/>
        </authorList>
    </citation>
    <scope>NUCLEOTIDE SEQUENCE [LARGE SCALE GENOMIC DNA]</scope>
    <source>
        <strain evidence="1">cv. G1812</strain>
    </source>
</reference>
<protein>
    <submittedName>
        <fullName evidence="1">Uncharacterized protein</fullName>
    </submittedName>
</protein>
<sequence>MPSLIFNCHIRTLSMMTRLETCNAPPCLSCCATAIAWSLPCTRSAPYSLYLLAIDPLFTACTPPRFTMASPTIVRLRHHTESTLAATRTLHEDMDMTHGTPCTPL</sequence>
<reference evidence="2" key="1">
    <citation type="journal article" date="2013" name="Nature">
        <title>Draft genome of the wheat A-genome progenitor Triticum urartu.</title>
        <authorList>
            <person name="Ling H.Q."/>
            <person name="Zhao S."/>
            <person name="Liu D."/>
            <person name="Wang J."/>
            <person name="Sun H."/>
            <person name="Zhang C."/>
            <person name="Fan H."/>
            <person name="Li D."/>
            <person name="Dong L."/>
            <person name="Tao Y."/>
            <person name="Gao C."/>
            <person name="Wu H."/>
            <person name="Li Y."/>
            <person name="Cui Y."/>
            <person name="Guo X."/>
            <person name="Zheng S."/>
            <person name="Wang B."/>
            <person name="Yu K."/>
            <person name="Liang Q."/>
            <person name="Yang W."/>
            <person name="Lou X."/>
            <person name="Chen J."/>
            <person name="Feng M."/>
            <person name="Jian J."/>
            <person name="Zhang X."/>
            <person name="Luo G."/>
            <person name="Jiang Y."/>
            <person name="Liu J."/>
            <person name="Wang Z."/>
            <person name="Sha Y."/>
            <person name="Zhang B."/>
            <person name="Wu H."/>
            <person name="Tang D."/>
            <person name="Shen Q."/>
            <person name="Xue P."/>
            <person name="Zou S."/>
            <person name="Wang X."/>
            <person name="Liu X."/>
            <person name="Wang F."/>
            <person name="Yang Y."/>
            <person name="An X."/>
            <person name="Dong Z."/>
            <person name="Zhang K."/>
            <person name="Zhang X."/>
            <person name="Luo M.C."/>
            <person name="Dvorak J."/>
            <person name="Tong Y."/>
            <person name="Wang J."/>
            <person name="Yang H."/>
            <person name="Li Z."/>
            <person name="Wang D."/>
            <person name="Zhang A."/>
            <person name="Wang J."/>
        </authorList>
    </citation>
    <scope>NUCLEOTIDE SEQUENCE</scope>
    <source>
        <strain evidence="2">cv. G1812</strain>
    </source>
</reference>
<dbReference type="AlphaFoldDB" id="A0A8R7K4K1"/>
<dbReference type="EnsemblPlants" id="TuG1812G0100004411.01.T01">
    <property type="protein sequence ID" value="TuG1812G0100004411.01.T01"/>
    <property type="gene ID" value="TuG1812G0100004411.01"/>
</dbReference>
<dbReference type="Gramene" id="TuG1812G0100004411.01.T01">
    <property type="protein sequence ID" value="TuG1812G0100004411.01.T01"/>
    <property type="gene ID" value="TuG1812G0100004411.01"/>
</dbReference>
<proteinExistence type="predicted"/>
<keyword evidence="2" id="KW-1185">Reference proteome</keyword>
<organism evidence="1 2">
    <name type="scientific">Triticum urartu</name>
    <name type="common">Red wild einkorn</name>
    <name type="synonym">Crithodium urartu</name>
    <dbReference type="NCBI Taxonomy" id="4572"/>
    <lineage>
        <taxon>Eukaryota</taxon>
        <taxon>Viridiplantae</taxon>
        <taxon>Streptophyta</taxon>
        <taxon>Embryophyta</taxon>
        <taxon>Tracheophyta</taxon>
        <taxon>Spermatophyta</taxon>
        <taxon>Magnoliopsida</taxon>
        <taxon>Liliopsida</taxon>
        <taxon>Poales</taxon>
        <taxon>Poaceae</taxon>
        <taxon>BOP clade</taxon>
        <taxon>Pooideae</taxon>
        <taxon>Triticodae</taxon>
        <taxon>Triticeae</taxon>
        <taxon>Triticinae</taxon>
        <taxon>Triticum</taxon>
    </lineage>
</organism>